<keyword evidence="3" id="KW-1185">Reference proteome</keyword>
<proteinExistence type="predicted"/>
<evidence type="ECO:0000256" key="1">
    <source>
        <dbReference type="SAM" id="MobiDB-lite"/>
    </source>
</evidence>
<accession>A0ABR2FPR3</accession>
<gene>
    <name evidence="2" type="ORF">V6N12_068260</name>
</gene>
<organism evidence="2 3">
    <name type="scientific">Hibiscus sabdariffa</name>
    <name type="common">roselle</name>
    <dbReference type="NCBI Taxonomy" id="183260"/>
    <lineage>
        <taxon>Eukaryota</taxon>
        <taxon>Viridiplantae</taxon>
        <taxon>Streptophyta</taxon>
        <taxon>Embryophyta</taxon>
        <taxon>Tracheophyta</taxon>
        <taxon>Spermatophyta</taxon>
        <taxon>Magnoliopsida</taxon>
        <taxon>eudicotyledons</taxon>
        <taxon>Gunneridae</taxon>
        <taxon>Pentapetalae</taxon>
        <taxon>rosids</taxon>
        <taxon>malvids</taxon>
        <taxon>Malvales</taxon>
        <taxon>Malvaceae</taxon>
        <taxon>Malvoideae</taxon>
        <taxon>Hibiscus</taxon>
    </lineage>
</organism>
<reference evidence="2 3" key="1">
    <citation type="journal article" date="2024" name="G3 (Bethesda)">
        <title>Genome assembly of Hibiscus sabdariffa L. provides insights into metabolisms of medicinal natural products.</title>
        <authorList>
            <person name="Kim T."/>
        </authorList>
    </citation>
    <scope>NUCLEOTIDE SEQUENCE [LARGE SCALE GENOMIC DNA]</scope>
    <source>
        <strain evidence="2">TK-2024</strain>
        <tissue evidence="2">Old leaves</tissue>
    </source>
</reference>
<dbReference type="Proteomes" id="UP001472677">
    <property type="component" value="Unassembled WGS sequence"/>
</dbReference>
<evidence type="ECO:0000313" key="3">
    <source>
        <dbReference type="Proteomes" id="UP001472677"/>
    </source>
</evidence>
<sequence length="142" mass="15318">MQNQDQVLSFSLKPKLPATIVGGVPRRGAIPEIGEAAATLGSLPQVNKPDSELFVTKSEAPRFKNRTPKSSGIPAKQLQDATSVKFRSGIPTKRLQDVSSVKSRSGIHAKRLQDASSFKSRPGIPAKRLQDATSVKSRSEKL</sequence>
<comment type="caution">
    <text evidence="2">The sequence shown here is derived from an EMBL/GenBank/DDBJ whole genome shotgun (WGS) entry which is preliminary data.</text>
</comment>
<protein>
    <submittedName>
        <fullName evidence="2">Uncharacterized protein</fullName>
    </submittedName>
</protein>
<evidence type="ECO:0000313" key="2">
    <source>
        <dbReference type="EMBL" id="KAK8584009.1"/>
    </source>
</evidence>
<dbReference type="EMBL" id="JBBPBM010000005">
    <property type="protein sequence ID" value="KAK8584009.1"/>
    <property type="molecule type" value="Genomic_DNA"/>
</dbReference>
<feature type="region of interest" description="Disordered" evidence="1">
    <location>
        <begin position="63"/>
        <end position="142"/>
    </location>
</feature>
<name>A0ABR2FPR3_9ROSI</name>